<dbReference type="GO" id="GO:0016491">
    <property type="term" value="F:oxidoreductase activity"/>
    <property type="evidence" value="ECO:0007669"/>
    <property type="project" value="UniProtKB-KW"/>
</dbReference>
<comment type="domain">
    <text evidence="16">Members of this family may change from a globular, soluble state to a state where the N-terminal domain is inserted into the membrane and functions as chloride channel. A conformation change of the N-terminal domain is thought to expose hydrophobic surfaces that trigger membrane insertion.</text>
</comment>
<comment type="similarity">
    <text evidence="2 16">Belongs to the chloride channel CLIC family.</text>
</comment>
<feature type="domain" description="GST C-terminal" evidence="18">
    <location>
        <begin position="134"/>
        <end position="305"/>
    </location>
</feature>
<dbReference type="InterPro" id="IPR002946">
    <property type="entry name" value="CLIC"/>
</dbReference>
<keyword evidence="20" id="KW-1185">Reference proteome</keyword>
<keyword evidence="5 16" id="KW-0963">Cytoplasm</keyword>
<evidence type="ECO:0000256" key="11">
    <source>
        <dbReference type="ARBA" id="ARBA00023136"/>
    </source>
</evidence>
<evidence type="ECO:0000256" key="3">
    <source>
        <dbReference type="ARBA" id="ARBA00022448"/>
    </source>
</evidence>
<evidence type="ECO:0000313" key="20">
    <source>
        <dbReference type="Proteomes" id="UP000287033"/>
    </source>
</evidence>
<keyword evidence="3 16" id="KW-0813">Transport</keyword>
<dbReference type="InterPro" id="IPR036282">
    <property type="entry name" value="Glutathione-S-Trfase_C_sf"/>
</dbReference>
<dbReference type="SUPFAM" id="SSF52833">
    <property type="entry name" value="Thioredoxin-like"/>
    <property type="match status" value="1"/>
</dbReference>
<evidence type="ECO:0000313" key="19">
    <source>
        <dbReference type="EMBL" id="GCC36488.1"/>
    </source>
</evidence>
<keyword evidence="9" id="KW-0560">Oxidoreductase</keyword>
<dbReference type="PROSITE" id="PS50405">
    <property type="entry name" value="GST_CTER"/>
    <property type="match status" value="1"/>
</dbReference>
<gene>
    <name evidence="19" type="ORF">chiPu_0014982</name>
</gene>
<keyword evidence="14 16" id="KW-0407">Ion channel</keyword>
<protein>
    <recommendedName>
        <fullName evidence="16">Chloride intracellular channel protein</fullName>
    </recommendedName>
</protein>
<accession>A0A401T1J2</accession>
<reference evidence="19 20" key="1">
    <citation type="journal article" date="2018" name="Nat. Ecol. Evol.">
        <title>Shark genomes provide insights into elasmobranch evolution and the origin of vertebrates.</title>
        <authorList>
            <person name="Hara Y"/>
            <person name="Yamaguchi K"/>
            <person name="Onimaru K"/>
            <person name="Kadota M"/>
            <person name="Koyanagi M"/>
            <person name="Keeley SD"/>
            <person name="Tatsumi K"/>
            <person name="Tanaka K"/>
            <person name="Motone F"/>
            <person name="Kageyama Y"/>
            <person name="Nozu R"/>
            <person name="Adachi N"/>
            <person name="Nishimura O"/>
            <person name="Nakagawa R"/>
            <person name="Tanegashima C"/>
            <person name="Kiyatake I"/>
            <person name="Matsumoto R"/>
            <person name="Murakumo K"/>
            <person name="Nishida K"/>
            <person name="Terakita A"/>
            <person name="Kuratani S"/>
            <person name="Sato K"/>
            <person name="Hyodo S Kuraku.S."/>
        </authorList>
    </citation>
    <scope>NUCLEOTIDE SEQUENCE [LARGE SCALE GENOMIC DNA]</scope>
</reference>
<keyword evidence="7 16" id="KW-0851">Voltage-gated channel</keyword>
<comment type="catalytic activity">
    <reaction evidence="15">
        <text>chloride(in) = chloride(out)</text>
        <dbReference type="Rhea" id="RHEA:29823"/>
        <dbReference type="ChEBI" id="CHEBI:17996"/>
    </reaction>
</comment>
<dbReference type="STRING" id="137246.A0A401T1J2"/>
<dbReference type="InterPro" id="IPR036249">
    <property type="entry name" value="Thioredoxin-like_sf"/>
</dbReference>
<keyword evidence="4" id="KW-1003">Cell membrane</keyword>
<dbReference type="PRINTS" id="PR01263">
    <property type="entry name" value="INTCLCHANNEL"/>
</dbReference>
<evidence type="ECO:0000256" key="5">
    <source>
        <dbReference type="ARBA" id="ARBA00022490"/>
    </source>
</evidence>
<dbReference type="Proteomes" id="UP000287033">
    <property type="component" value="Unassembled WGS sequence"/>
</dbReference>
<evidence type="ECO:0000256" key="13">
    <source>
        <dbReference type="ARBA" id="ARBA00023214"/>
    </source>
</evidence>
<dbReference type="NCBIfam" id="TIGR00862">
    <property type="entry name" value="O-ClC"/>
    <property type="match status" value="1"/>
</dbReference>
<dbReference type="Gene3D" id="3.40.30.10">
    <property type="entry name" value="Glutaredoxin"/>
    <property type="match status" value="1"/>
</dbReference>
<dbReference type="FunFam" id="1.20.1050.10:FF:000001">
    <property type="entry name" value="Chloride intracellular channel 2"/>
    <property type="match status" value="1"/>
</dbReference>
<sequence>MAGKVGNAERAASEEGGELGITPDSSANRECEQVGRGQDCMAEDGEGERGQDNNAGVFTIYRNTLEQPEYEVSLFVKAGGDGESIGNCPFSQRLFMILWLKGVIFNVTTVDLKRKPADLQNLAPGTNPPFLTFNGEVKTDVNKIEEFLEDKLVPPRYPKLSARHPESNSAGNDVFAKFSAYIKNARKDANESLEKALLKSLKKLDDYLNTPLPQEIDANSTEEDICSNRKYLDGDYLTLADCNLLPKLHIIKIVAMKYRNFEIPKEMTGIWRYLNNAYEREEFVNTCPANREIQIAYLDVAKRMK</sequence>
<evidence type="ECO:0000256" key="12">
    <source>
        <dbReference type="ARBA" id="ARBA00023173"/>
    </source>
</evidence>
<dbReference type="OMA" id="EIHFAYL"/>
<organism evidence="19 20">
    <name type="scientific">Chiloscyllium punctatum</name>
    <name type="common">Brownbanded bambooshark</name>
    <name type="synonym">Hemiscyllium punctatum</name>
    <dbReference type="NCBI Taxonomy" id="137246"/>
    <lineage>
        <taxon>Eukaryota</taxon>
        <taxon>Metazoa</taxon>
        <taxon>Chordata</taxon>
        <taxon>Craniata</taxon>
        <taxon>Vertebrata</taxon>
        <taxon>Chondrichthyes</taxon>
        <taxon>Elasmobranchii</taxon>
        <taxon>Galeomorphii</taxon>
        <taxon>Galeoidea</taxon>
        <taxon>Orectolobiformes</taxon>
        <taxon>Hemiscylliidae</taxon>
        <taxon>Chiloscyllium</taxon>
    </lineage>
</organism>
<dbReference type="SUPFAM" id="SSF47616">
    <property type="entry name" value="GST C-terminal domain-like"/>
    <property type="match status" value="1"/>
</dbReference>
<keyword evidence="11" id="KW-0472">Membrane</keyword>
<evidence type="ECO:0000259" key="18">
    <source>
        <dbReference type="PROSITE" id="PS50405"/>
    </source>
</evidence>
<evidence type="ECO:0000256" key="8">
    <source>
        <dbReference type="ARBA" id="ARBA00022989"/>
    </source>
</evidence>
<keyword evidence="12 16" id="KW-0869">Chloride channel</keyword>
<evidence type="ECO:0000256" key="4">
    <source>
        <dbReference type="ARBA" id="ARBA00022475"/>
    </source>
</evidence>
<dbReference type="Gene3D" id="1.20.1050.10">
    <property type="match status" value="1"/>
</dbReference>
<proteinExistence type="inferred from homology"/>
<dbReference type="SFLD" id="SFLDG00358">
    <property type="entry name" value="Main_(cytGST)"/>
    <property type="match status" value="1"/>
</dbReference>
<feature type="region of interest" description="Disordered" evidence="17">
    <location>
        <begin position="1"/>
        <end position="54"/>
    </location>
</feature>
<dbReference type="GO" id="GO:0034707">
    <property type="term" value="C:chloride channel complex"/>
    <property type="evidence" value="ECO:0007669"/>
    <property type="project" value="UniProtKB-KW"/>
</dbReference>
<dbReference type="Pfam" id="PF22441">
    <property type="entry name" value="CLIC-like_N"/>
    <property type="match status" value="1"/>
</dbReference>
<comment type="subcellular location">
    <subcellularLocation>
        <location evidence="1">Cell membrane</location>
        <topology evidence="1">Single-pass membrane protein</topology>
    </subcellularLocation>
    <subcellularLocation>
        <location evidence="16">Membrane</location>
        <topology evidence="16">Single-pass membrane protein</topology>
    </subcellularLocation>
    <subcellularLocation>
        <location evidence="16">Cytoplasm</location>
    </subcellularLocation>
</comment>
<evidence type="ECO:0000256" key="1">
    <source>
        <dbReference type="ARBA" id="ARBA00004162"/>
    </source>
</evidence>
<keyword evidence="13 16" id="KW-0868">Chloride</keyword>
<evidence type="ECO:0000256" key="2">
    <source>
        <dbReference type="ARBA" id="ARBA00007655"/>
    </source>
</evidence>
<dbReference type="InterPro" id="IPR053823">
    <property type="entry name" value="CLIC_N"/>
</dbReference>
<comment type="caution">
    <text evidence="19">The sequence shown here is derived from an EMBL/GenBank/DDBJ whole genome shotgun (WGS) entry which is preliminary data.</text>
</comment>
<dbReference type="CDD" id="cd03061">
    <property type="entry name" value="GST_N_CLIC"/>
    <property type="match status" value="1"/>
</dbReference>
<dbReference type="AlphaFoldDB" id="A0A401T1J2"/>
<dbReference type="GO" id="GO:0005886">
    <property type="term" value="C:plasma membrane"/>
    <property type="evidence" value="ECO:0007669"/>
    <property type="project" value="UniProtKB-SubCell"/>
</dbReference>
<name>A0A401T1J2_CHIPU</name>
<evidence type="ECO:0000256" key="17">
    <source>
        <dbReference type="SAM" id="MobiDB-lite"/>
    </source>
</evidence>
<dbReference type="FunFam" id="3.40.30.10:FF:000021">
    <property type="entry name" value="Chloride intracellular channel 4"/>
    <property type="match status" value="1"/>
</dbReference>
<keyword evidence="10 16" id="KW-0406">Ion transport</keyword>
<evidence type="ECO:0000256" key="9">
    <source>
        <dbReference type="ARBA" id="ARBA00023002"/>
    </source>
</evidence>
<keyword evidence="8" id="KW-1133">Transmembrane helix</keyword>
<evidence type="ECO:0000256" key="14">
    <source>
        <dbReference type="ARBA" id="ARBA00023303"/>
    </source>
</evidence>
<dbReference type="InterPro" id="IPR010987">
    <property type="entry name" value="Glutathione-S-Trfase_C-like"/>
</dbReference>
<dbReference type="GO" id="GO:0005254">
    <property type="term" value="F:chloride channel activity"/>
    <property type="evidence" value="ECO:0007669"/>
    <property type="project" value="UniProtKB-KW"/>
</dbReference>
<evidence type="ECO:0000256" key="16">
    <source>
        <dbReference type="RuleBase" id="RU362009"/>
    </source>
</evidence>
<dbReference type="SFLD" id="SFLDS00019">
    <property type="entry name" value="Glutathione_Transferase_(cytos"/>
    <property type="match status" value="1"/>
</dbReference>
<evidence type="ECO:0000256" key="10">
    <source>
        <dbReference type="ARBA" id="ARBA00023065"/>
    </source>
</evidence>
<dbReference type="EMBL" id="BEZZ01000840">
    <property type="protein sequence ID" value="GCC36488.1"/>
    <property type="molecule type" value="Genomic_DNA"/>
</dbReference>
<dbReference type="PANTHER" id="PTHR45476">
    <property type="entry name" value="CHLORIDE INTRACELLULAR CHANNEL PROTEIN 6-RELATED"/>
    <property type="match status" value="1"/>
</dbReference>
<dbReference type="GO" id="GO:0005737">
    <property type="term" value="C:cytoplasm"/>
    <property type="evidence" value="ECO:0007669"/>
    <property type="project" value="UniProtKB-SubCell"/>
</dbReference>
<keyword evidence="6" id="KW-0812">Transmembrane</keyword>
<evidence type="ECO:0000256" key="7">
    <source>
        <dbReference type="ARBA" id="ARBA00022882"/>
    </source>
</evidence>
<dbReference type="OrthoDB" id="1935530at2759"/>
<evidence type="ECO:0000256" key="6">
    <source>
        <dbReference type="ARBA" id="ARBA00022692"/>
    </source>
</evidence>
<dbReference type="InterPro" id="IPR040079">
    <property type="entry name" value="Glutathione_S-Trfase"/>
</dbReference>
<dbReference type="PANTHER" id="PTHR45476:SF1">
    <property type="entry name" value="CHLORIDE INTRACELLULAR CHANNEL PROTEIN 6"/>
    <property type="match status" value="1"/>
</dbReference>
<evidence type="ECO:0000256" key="15">
    <source>
        <dbReference type="ARBA" id="ARBA00024167"/>
    </source>
</evidence>